<evidence type="ECO:0000313" key="1">
    <source>
        <dbReference type="EMBL" id="QJA45496.1"/>
    </source>
</evidence>
<reference evidence="1" key="1">
    <citation type="submission" date="2020-03" db="EMBL/GenBank/DDBJ databases">
        <title>The deep terrestrial virosphere.</title>
        <authorList>
            <person name="Holmfeldt K."/>
            <person name="Nilsson E."/>
            <person name="Simone D."/>
            <person name="Lopez-Fernandez M."/>
            <person name="Wu X."/>
            <person name="de Brujin I."/>
            <person name="Lundin D."/>
            <person name="Andersson A."/>
            <person name="Bertilsson S."/>
            <person name="Dopson M."/>
        </authorList>
    </citation>
    <scope>NUCLEOTIDE SEQUENCE</scope>
    <source>
        <strain evidence="1">TM448A00243</strain>
        <strain evidence="2">TM448B00304</strain>
    </source>
</reference>
<dbReference type="AlphaFoldDB" id="A0A6H1ZC53"/>
<dbReference type="EMBL" id="MT143991">
    <property type="protein sequence ID" value="QJA45496.1"/>
    <property type="molecule type" value="Genomic_DNA"/>
</dbReference>
<protein>
    <submittedName>
        <fullName evidence="1">Uncharacterized protein</fullName>
    </submittedName>
</protein>
<gene>
    <name evidence="1" type="ORF">TM448A00243_0045</name>
    <name evidence="2" type="ORF">TM448B00304_0025</name>
</gene>
<accession>A0A6H1ZC53</accession>
<evidence type="ECO:0000313" key="2">
    <source>
        <dbReference type="EMBL" id="QJH94846.1"/>
    </source>
</evidence>
<dbReference type="EMBL" id="MT144607">
    <property type="protein sequence ID" value="QJH94846.1"/>
    <property type="molecule type" value="Genomic_DNA"/>
</dbReference>
<proteinExistence type="predicted"/>
<organism evidence="1">
    <name type="scientific">viral metagenome</name>
    <dbReference type="NCBI Taxonomy" id="1070528"/>
    <lineage>
        <taxon>unclassified sequences</taxon>
        <taxon>metagenomes</taxon>
        <taxon>organismal metagenomes</taxon>
    </lineage>
</organism>
<sequence>MASRYWLKLYHEILHDPKMGTLSDRLWRRCIEMFLLAGDYDEEGRLPPIAGMAWTLRTDANELTRELAELAGLGILSENGDRWHVTKWIERQGAVSNAERTRRCRERKRSETYYGNESVTNRYTDTDVQADEIETTTEADRAIDSSEFVAAGPALQALLDVGLDSDVAQKLTDECPEGYILGWCAESRKRKLENPPGWVRSMLVRGHAPPAAYDNGIADQAHAGPADA</sequence>
<name>A0A6H1ZC53_9ZZZZ</name>